<comment type="caution">
    <text evidence="2">The sequence shown here is derived from an EMBL/GenBank/DDBJ whole genome shotgun (WGS) entry which is preliminary data.</text>
</comment>
<dbReference type="PANTHER" id="PTHR45527:SF1">
    <property type="entry name" value="FATTY ACID SYNTHASE"/>
    <property type="match status" value="1"/>
</dbReference>
<dbReference type="Gene3D" id="3.30.559.10">
    <property type="entry name" value="Chloramphenicol acetyltransferase-like domain"/>
    <property type="match status" value="1"/>
</dbReference>
<proteinExistence type="predicted"/>
<evidence type="ECO:0000259" key="1">
    <source>
        <dbReference type="Pfam" id="PF00668"/>
    </source>
</evidence>
<organism evidence="2 3">
    <name type="scientific">Dactylosporangium maewongense</name>
    <dbReference type="NCBI Taxonomy" id="634393"/>
    <lineage>
        <taxon>Bacteria</taxon>
        <taxon>Bacillati</taxon>
        <taxon>Actinomycetota</taxon>
        <taxon>Actinomycetes</taxon>
        <taxon>Micromonosporales</taxon>
        <taxon>Micromonosporaceae</taxon>
        <taxon>Dactylosporangium</taxon>
    </lineage>
</organism>
<dbReference type="RefSeq" id="WP_344508681.1">
    <property type="nucleotide sequence ID" value="NZ_BAAAQD010000020.1"/>
</dbReference>
<dbReference type="SUPFAM" id="SSF52777">
    <property type="entry name" value="CoA-dependent acyltransferases"/>
    <property type="match status" value="2"/>
</dbReference>
<dbReference type="InterPro" id="IPR001242">
    <property type="entry name" value="Condensation_dom"/>
</dbReference>
<dbReference type="InterPro" id="IPR023213">
    <property type="entry name" value="CAT-like_dom_sf"/>
</dbReference>
<feature type="domain" description="Condensation" evidence="1">
    <location>
        <begin position="47"/>
        <end position="441"/>
    </location>
</feature>
<dbReference type="PANTHER" id="PTHR45527">
    <property type="entry name" value="NONRIBOSOMAL PEPTIDE SYNTHETASE"/>
    <property type="match status" value="1"/>
</dbReference>
<dbReference type="Gene3D" id="3.30.559.30">
    <property type="entry name" value="Nonribosomal peptide synthetase, condensation domain"/>
    <property type="match status" value="1"/>
</dbReference>
<evidence type="ECO:0000313" key="3">
    <source>
        <dbReference type="Proteomes" id="UP001501470"/>
    </source>
</evidence>
<keyword evidence="3" id="KW-1185">Reference proteome</keyword>
<protein>
    <recommendedName>
        <fullName evidence="1">Condensation domain-containing protein</fullName>
    </recommendedName>
</protein>
<name>A0ABP4MP11_9ACTN</name>
<accession>A0ABP4MP11</accession>
<gene>
    <name evidence="2" type="ORF">GCM10009827_080450</name>
</gene>
<sequence>MTGIPAEAGGGVERAPLSLQLDFLRLMDGGGGWGPFGPRFTVVAGWRVEGEIDLDTLHGAMRDVVARHETLRTRLVLDPDDPHQEIHPPSAPRLVISDLDPSAEDRDAVAEAFINAIEEDDGLGIDEIPGLRVYLGRFDAKDSVLAYMAHHTAVDGYSVHLVMRDLAAFYAARKEGRPVDLPPARQYREFVAHQLEHADDAQSRAARAFWREELAGARMTPLANDRPRATGAYTTGWHRYMFEDELDTAVQEFARTSRSSPFMVLMAAFLTVLRERTGETDLVVPTFMPGRGPAWTADVIGTFYNFTPLRVDLSGCETFTDAVGAVRRSCLAAYRHELPFLQLAGEAPELMASVVTPRAAPVVFQVIQSPFMRGEDEVADLRFAAIRRRTISSAAGSQIPDGMLVSAELHPAGGIGGRVGYTDMFDESTVVDIMTRLREVLRTEVERG</sequence>
<dbReference type="Pfam" id="PF00668">
    <property type="entry name" value="Condensation"/>
    <property type="match status" value="1"/>
</dbReference>
<dbReference type="Proteomes" id="UP001501470">
    <property type="component" value="Unassembled WGS sequence"/>
</dbReference>
<dbReference type="EMBL" id="BAAAQD010000020">
    <property type="protein sequence ID" value="GAA1548066.1"/>
    <property type="molecule type" value="Genomic_DNA"/>
</dbReference>
<reference evidence="3" key="1">
    <citation type="journal article" date="2019" name="Int. J. Syst. Evol. Microbiol.">
        <title>The Global Catalogue of Microorganisms (GCM) 10K type strain sequencing project: providing services to taxonomists for standard genome sequencing and annotation.</title>
        <authorList>
            <consortium name="The Broad Institute Genomics Platform"/>
            <consortium name="The Broad Institute Genome Sequencing Center for Infectious Disease"/>
            <person name="Wu L."/>
            <person name="Ma J."/>
        </authorList>
    </citation>
    <scope>NUCLEOTIDE SEQUENCE [LARGE SCALE GENOMIC DNA]</scope>
    <source>
        <strain evidence="3">JCM 15933</strain>
    </source>
</reference>
<evidence type="ECO:0000313" key="2">
    <source>
        <dbReference type="EMBL" id="GAA1548066.1"/>
    </source>
</evidence>